<sequence length="121" mass="12898">MSSGEEAWYDDAAGPVVRPYAVTRGRTRPARDLDLVTLMITTGKGARVRRTLPPEQREILRLCHSPHSVAEAAANAGLPLGTARVLLGDLVGAGLVAAWEPPTAAPTEKLLRRVLVGLRAL</sequence>
<evidence type="ECO:0000313" key="1">
    <source>
        <dbReference type="EMBL" id="MDR7279072.1"/>
    </source>
</evidence>
<dbReference type="InterPro" id="IPR007995">
    <property type="entry name" value="DUF742"/>
</dbReference>
<dbReference type="RefSeq" id="WP_310372388.1">
    <property type="nucleotide sequence ID" value="NZ_JAVDYB010000001.1"/>
</dbReference>
<dbReference type="Proteomes" id="UP001183643">
    <property type="component" value="Unassembled WGS sequence"/>
</dbReference>
<dbReference type="EMBL" id="JAVDYB010000001">
    <property type="protein sequence ID" value="MDR7279072.1"/>
    <property type="molecule type" value="Genomic_DNA"/>
</dbReference>
<keyword evidence="2" id="KW-1185">Reference proteome</keyword>
<dbReference type="PANTHER" id="PTHR36221:SF1">
    <property type="entry name" value="DUF742 DOMAIN-CONTAINING PROTEIN"/>
    <property type="match status" value="1"/>
</dbReference>
<dbReference type="PANTHER" id="PTHR36221">
    <property type="entry name" value="DUF742 DOMAIN-CONTAINING PROTEIN"/>
    <property type="match status" value="1"/>
</dbReference>
<proteinExistence type="predicted"/>
<name>A0AAE4CCB8_9ACTN</name>
<organism evidence="1 2">
    <name type="scientific">Catenuloplanes atrovinosus</name>
    <dbReference type="NCBI Taxonomy" id="137266"/>
    <lineage>
        <taxon>Bacteria</taxon>
        <taxon>Bacillati</taxon>
        <taxon>Actinomycetota</taxon>
        <taxon>Actinomycetes</taxon>
        <taxon>Micromonosporales</taxon>
        <taxon>Micromonosporaceae</taxon>
        <taxon>Catenuloplanes</taxon>
    </lineage>
</organism>
<reference evidence="1" key="1">
    <citation type="submission" date="2023-07" db="EMBL/GenBank/DDBJ databases">
        <title>Sequencing the genomes of 1000 actinobacteria strains.</title>
        <authorList>
            <person name="Klenk H.-P."/>
        </authorList>
    </citation>
    <scope>NUCLEOTIDE SEQUENCE</scope>
    <source>
        <strain evidence="1">DSM 44707</strain>
    </source>
</reference>
<dbReference type="AlphaFoldDB" id="A0AAE4CCB8"/>
<accession>A0AAE4CCB8</accession>
<evidence type="ECO:0008006" key="3">
    <source>
        <dbReference type="Google" id="ProtNLM"/>
    </source>
</evidence>
<comment type="caution">
    <text evidence="1">The sequence shown here is derived from an EMBL/GenBank/DDBJ whole genome shotgun (WGS) entry which is preliminary data.</text>
</comment>
<protein>
    <recommendedName>
        <fullName evidence="3">DUF742 domain-containing protein</fullName>
    </recommendedName>
</protein>
<dbReference type="Pfam" id="PF05331">
    <property type="entry name" value="DUF742"/>
    <property type="match status" value="1"/>
</dbReference>
<gene>
    <name evidence="1" type="ORF">J2S41_005850</name>
</gene>
<evidence type="ECO:0000313" key="2">
    <source>
        <dbReference type="Proteomes" id="UP001183643"/>
    </source>
</evidence>